<dbReference type="CDD" id="cd04322">
    <property type="entry name" value="LysRS_N"/>
    <property type="match status" value="1"/>
</dbReference>
<evidence type="ECO:0000259" key="6">
    <source>
        <dbReference type="PROSITE" id="PS50862"/>
    </source>
</evidence>
<keyword evidence="8" id="KW-1185">Reference proteome</keyword>
<reference evidence="7" key="1">
    <citation type="journal article" date="2021" name="Nat. Commun.">
        <title>Genetic determinants of endophytism in the Arabidopsis root mycobiome.</title>
        <authorList>
            <person name="Mesny F."/>
            <person name="Miyauchi S."/>
            <person name="Thiergart T."/>
            <person name="Pickel B."/>
            <person name="Atanasova L."/>
            <person name="Karlsson M."/>
            <person name="Huettel B."/>
            <person name="Barry K.W."/>
            <person name="Haridas S."/>
            <person name="Chen C."/>
            <person name="Bauer D."/>
            <person name="Andreopoulos W."/>
            <person name="Pangilinan J."/>
            <person name="LaButti K."/>
            <person name="Riley R."/>
            <person name="Lipzen A."/>
            <person name="Clum A."/>
            <person name="Drula E."/>
            <person name="Henrissat B."/>
            <person name="Kohler A."/>
            <person name="Grigoriev I.V."/>
            <person name="Martin F.M."/>
            <person name="Hacquard S."/>
        </authorList>
    </citation>
    <scope>NUCLEOTIDE SEQUENCE</scope>
    <source>
        <strain evidence="7">MPI-CAGE-CH-0243</strain>
    </source>
</reference>
<dbReference type="Pfam" id="PF00152">
    <property type="entry name" value="tRNA-synt_2"/>
    <property type="match status" value="1"/>
</dbReference>
<dbReference type="PROSITE" id="PS50862">
    <property type="entry name" value="AA_TRNA_LIGASE_II"/>
    <property type="match status" value="1"/>
</dbReference>
<dbReference type="GO" id="GO:0070154">
    <property type="term" value="P:mitochondrial lysyl-tRNA aminoacylation"/>
    <property type="evidence" value="ECO:0007669"/>
    <property type="project" value="TreeGrafter"/>
</dbReference>
<dbReference type="PRINTS" id="PR00982">
    <property type="entry name" value="TRNASYNTHLYS"/>
</dbReference>
<accession>A0A9P9J1E3</accession>
<dbReference type="AlphaFoldDB" id="A0A9P9J1E3"/>
<dbReference type="GO" id="GO:0005739">
    <property type="term" value="C:mitochondrion"/>
    <property type="evidence" value="ECO:0007669"/>
    <property type="project" value="TreeGrafter"/>
</dbReference>
<sequence>MHRYALQFLRPYTSASVRPCLRVEHVRVYHAAQRCVSSVTSIDAYTGPSDVEKTRRLTQLREAKLLGEYHPRLAYPAGTERLSVKEFNTKYQAIGNTQTDHVSVFGRVRSVRLLSSKLMFLDIERDTHRLQAMIELKRLIAQDESYGDGFKRFQKIVRNGDWISVQGNPTRTPTGQLTISALHVPEVLAPCLHHVPDVVENAETLARRPHIHQLISRQPRDVLRLRALVYNHIRSSLTDDGFLEVETPMFDVEAGGAIARPFETIANEMSDMRIRLRIAPELNLKRLIVGGQDRIFEIGRAFRNEGVDNTHNPEFSICEFYEVGATLPSLIERTERLVQGLHTAVENLRPSEFPSLEAPNGIDFSSPFAQLPFIPTIEKASGSKMPDLASSTATQDVLAMFNVLDLSIPPNPSLPRLLDTLAEKYIEPLCINPTFITQHPEALSPLSKSYLDETTGQRVASRVELFIRGNEYVNAYEEENSPFEQRRKFVMQQDFHPDGEGKVDESYLEVLEWGMPPTGGWGCGLDRLVMLFASKKRIADVLPFGTLRNVVSIAKSK</sequence>
<keyword evidence="4" id="KW-0030">Aminoacyl-tRNA synthetase</keyword>
<dbReference type="InterPro" id="IPR004364">
    <property type="entry name" value="Aa-tRNA-synt_II"/>
</dbReference>
<evidence type="ECO:0000256" key="1">
    <source>
        <dbReference type="ARBA" id="ARBA00022598"/>
    </source>
</evidence>
<evidence type="ECO:0000256" key="4">
    <source>
        <dbReference type="ARBA" id="ARBA00023146"/>
    </source>
</evidence>
<keyword evidence="2" id="KW-0547">Nucleotide-binding</keyword>
<dbReference type="Gene3D" id="3.30.930.10">
    <property type="entry name" value="Bira Bifunctional Protein, Domain 2"/>
    <property type="match status" value="1"/>
</dbReference>
<evidence type="ECO:0000313" key="7">
    <source>
        <dbReference type="EMBL" id="KAH7138605.1"/>
    </source>
</evidence>
<dbReference type="InterPro" id="IPR012340">
    <property type="entry name" value="NA-bd_OB-fold"/>
</dbReference>
<evidence type="ECO:0000256" key="5">
    <source>
        <dbReference type="ARBA" id="ARBA00030563"/>
    </source>
</evidence>
<dbReference type="Proteomes" id="UP000700596">
    <property type="component" value="Unassembled WGS sequence"/>
</dbReference>
<dbReference type="OrthoDB" id="21243at2759"/>
<dbReference type="GO" id="GO:0000049">
    <property type="term" value="F:tRNA binding"/>
    <property type="evidence" value="ECO:0007669"/>
    <property type="project" value="TreeGrafter"/>
</dbReference>
<dbReference type="InterPro" id="IPR004365">
    <property type="entry name" value="NA-bd_OB_tRNA"/>
</dbReference>
<dbReference type="InterPro" id="IPR044136">
    <property type="entry name" value="Lys-tRNA-ligase_II_N"/>
</dbReference>
<keyword evidence="3" id="KW-0067">ATP-binding</keyword>
<dbReference type="SUPFAM" id="SSF50249">
    <property type="entry name" value="Nucleic acid-binding proteins"/>
    <property type="match status" value="1"/>
</dbReference>
<evidence type="ECO:0000256" key="3">
    <source>
        <dbReference type="ARBA" id="ARBA00022840"/>
    </source>
</evidence>
<gene>
    <name evidence="7" type="ORF">B0J11DRAFT_514853</name>
</gene>
<name>A0A9P9J1E3_9PLEO</name>
<evidence type="ECO:0000313" key="8">
    <source>
        <dbReference type="Proteomes" id="UP000700596"/>
    </source>
</evidence>
<dbReference type="GO" id="GO:0005524">
    <property type="term" value="F:ATP binding"/>
    <property type="evidence" value="ECO:0007669"/>
    <property type="project" value="UniProtKB-KW"/>
</dbReference>
<dbReference type="GO" id="GO:0004824">
    <property type="term" value="F:lysine-tRNA ligase activity"/>
    <property type="evidence" value="ECO:0007669"/>
    <property type="project" value="InterPro"/>
</dbReference>
<dbReference type="EMBL" id="JAGMWT010000001">
    <property type="protein sequence ID" value="KAH7138605.1"/>
    <property type="molecule type" value="Genomic_DNA"/>
</dbReference>
<dbReference type="PANTHER" id="PTHR42918:SF5">
    <property type="entry name" value="LYSINE--TRNA LIGASE, MITOCHONDRIAL"/>
    <property type="match status" value="1"/>
</dbReference>
<protein>
    <recommendedName>
        <fullName evidence="5">Lysyl-tRNA synthetase</fullName>
    </recommendedName>
</protein>
<comment type="caution">
    <text evidence="7">The sequence shown here is derived from an EMBL/GenBank/DDBJ whole genome shotgun (WGS) entry which is preliminary data.</text>
</comment>
<dbReference type="InterPro" id="IPR006195">
    <property type="entry name" value="aa-tRNA-synth_II"/>
</dbReference>
<dbReference type="PANTHER" id="PTHR42918">
    <property type="entry name" value="LYSYL-TRNA SYNTHETASE"/>
    <property type="match status" value="1"/>
</dbReference>
<keyword evidence="1" id="KW-0436">Ligase</keyword>
<dbReference type="InterPro" id="IPR018149">
    <property type="entry name" value="Lys-tRNA-synth_II_C"/>
</dbReference>
<dbReference type="Gene3D" id="2.40.50.140">
    <property type="entry name" value="Nucleic acid-binding proteins"/>
    <property type="match status" value="1"/>
</dbReference>
<dbReference type="SUPFAM" id="SSF55681">
    <property type="entry name" value="Class II aaRS and biotin synthetases"/>
    <property type="match status" value="1"/>
</dbReference>
<proteinExistence type="predicted"/>
<dbReference type="Pfam" id="PF01336">
    <property type="entry name" value="tRNA_anti-codon"/>
    <property type="match status" value="1"/>
</dbReference>
<dbReference type="InterPro" id="IPR045864">
    <property type="entry name" value="aa-tRNA-synth_II/BPL/LPL"/>
</dbReference>
<organism evidence="7 8">
    <name type="scientific">Dendryphion nanum</name>
    <dbReference type="NCBI Taxonomy" id="256645"/>
    <lineage>
        <taxon>Eukaryota</taxon>
        <taxon>Fungi</taxon>
        <taxon>Dikarya</taxon>
        <taxon>Ascomycota</taxon>
        <taxon>Pezizomycotina</taxon>
        <taxon>Dothideomycetes</taxon>
        <taxon>Pleosporomycetidae</taxon>
        <taxon>Pleosporales</taxon>
        <taxon>Torulaceae</taxon>
        <taxon>Dendryphion</taxon>
    </lineage>
</organism>
<evidence type="ECO:0000256" key="2">
    <source>
        <dbReference type="ARBA" id="ARBA00022741"/>
    </source>
</evidence>
<feature type="domain" description="Aminoacyl-transfer RNA synthetases class-II family profile" evidence="6">
    <location>
        <begin position="223"/>
        <end position="543"/>
    </location>
</feature>